<dbReference type="InterPro" id="IPR052707">
    <property type="entry name" value="OsmC_Ohr_Peroxiredoxin"/>
</dbReference>
<evidence type="ECO:0000313" key="2">
    <source>
        <dbReference type="EMBL" id="PPJ69084.1"/>
    </source>
</evidence>
<dbReference type="Pfam" id="PF02566">
    <property type="entry name" value="OsmC"/>
    <property type="match status" value="1"/>
</dbReference>
<dbReference type="RefSeq" id="WP_011275502.1">
    <property type="nucleotide sequence ID" value="NZ_BKAY01000015.1"/>
</dbReference>
<dbReference type="EMBL" id="PGWX01000574">
    <property type="protein sequence ID" value="PPJ69084.1"/>
    <property type="molecule type" value="Genomic_DNA"/>
</dbReference>
<dbReference type="EMBL" id="JAVSOO010000008">
    <property type="protein sequence ID" value="MDT4286269.1"/>
    <property type="molecule type" value="Genomic_DNA"/>
</dbReference>
<dbReference type="InterPro" id="IPR036102">
    <property type="entry name" value="OsmC/Ohrsf"/>
</dbReference>
<comment type="caution">
    <text evidence="2">The sequence shown here is derived from an EMBL/GenBank/DDBJ whole genome shotgun (WGS) entry which is preliminary data.</text>
</comment>
<dbReference type="OMA" id="CYIITLA"/>
<dbReference type="AlphaFoldDB" id="A0A2A1K802"/>
<dbReference type="Gene3D" id="3.30.300.20">
    <property type="match status" value="1"/>
</dbReference>
<name>A0A2A1K802_STAHA</name>
<dbReference type="InterPro" id="IPR019905">
    <property type="entry name" value="OsmC-like_firmicutes"/>
</dbReference>
<dbReference type="SUPFAM" id="SSF82784">
    <property type="entry name" value="OsmC-like"/>
    <property type="match status" value="1"/>
</dbReference>
<gene>
    <name evidence="2" type="ORF">CV019_14750</name>
    <name evidence="1" type="ORF">RO950_04460</name>
</gene>
<dbReference type="STRING" id="1283.ShL2_01089"/>
<keyword evidence="4" id="KW-1185">Reference proteome</keyword>
<dbReference type="InterPro" id="IPR015946">
    <property type="entry name" value="KH_dom-like_a/b"/>
</dbReference>
<dbReference type="Proteomes" id="UP001269271">
    <property type="component" value="Unassembled WGS sequence"/>
</dbReference>
<dbReference type="InterPro" id="IPR003718">
    <property type="entry name" value="OsmC/Ohr_fam"/>
</dbReference>
<dbReference type="KEGG" id="shh:ShL2_01089"/>
<sequence>MVKHDFKVQTKWRGGREEVGTVNGDIISEQISIPAPLGGNGVGTNPDELLVSAASSCYIISLAATLERAKFTDINLINNSVGTALFENGKFKMVTITHYPKISVTAEDKENLEKRLPKLLEIADNNCMISNSIRNNVEIKIQASIQ</sequence>
<reference evidence="1 4" key="2">
    <citation type="submission" date="2023-08" db="EMBL/GenBank/DDBJ databases">
        <title>Genomic surveillance of Staphylococcus haemolyticus neonatal outbreak in southern France.</title>
        <authorList>
            <person name="Magnan C."/>
            <person name="Morsli M."/>
            <person name="Thiery B."/>
            <person name="Salipante F."/>
            <person name="Attar J."/>
            <person name="Massimo D.M."/>
            <person name="Ory J."/>
            <person name="Pantel A."/>
            <person name="Lavigne J.-P."/>
        </authorList>
    </citation>
    <scope>NUCLEOTIDE SEQUENCE [LARGE SCALE GENOMIC DNA]</scope>
    <source>
        <strain evidence="1 4">NSH026</strain>
    </source>
</reference>
<accession>A0A2A1K802</accession>
<proteinExistence type="predicted"/>
<protein>
    <submittedName>
        <fullName evidence="2">OsmC family peroxiredoxin</fullName>
    </submittedName>
    <submittedName>
        <fullName evidence="1">OsmC family protein</fullName>
    </submittedName>
</protein>
<evidence type="ECO:0000313" key="1">
    <source>
        <dbReference type="EMBL" id="MDT4286269.1"/>
    </source>
</evidence>
<dbReference type="GeneID" id="93780612"/>
<dbReference type="NCBIfam" id="TIGR03563">
    <property type="entry name" value="perox_SACOL1771"/>
    <property type="match status" value="1"/>
</dbReference>
<reference evidence="2 3" key="1">
    <citation type="submission" date="2017-11" db="EMBL/GenBank/DDBJ databases">
        <authorList>
            <person name="Founou R.C."/>
            <person name="Founou L."/>
            <person name="Allam M."/>
            <person name="Ismail A."/>
            <person name="Essack S.Y."/>
        </authorList>
    </citation>
    <scope>NUCLEOTIDE SEQUENCE [LARGE SCALE GENOMIC DNA]</scope>
    <source>
        <strain evidence="2 3">G811N2B1</strain>
    </source>
</reference>
<evidence type="ECO:0000313" key="3">
    <source>
        <dbReference type="Proteomes" id="UP000238153"/>
    </source>
</evidence>
<organism evidence="2 3">
    <name type="scientific">Staphylococcus haemolyticus</name>
    <dbReference type="NCBI Taxonomy" id="1283"/>
    <lineage>
        <taxon>Bacteria</taxon>
        <taxon>Bacillati</taxon>
        <taxon>Bacillota</taxon>
        <taxon>Bacilli</taxon>
        <taxon>Bacillales</taxon>
        <taxon>Staphylococcaceae</taxon>
        <taxon>Staphylococcus</taxon>
    </lineage>
</organism>
<dbReference type="PANTHER" id="PTHR42830:SF2">
    <property type="entry name" value="OSMC_OHR FAMILY PROTEIN"/>
    <property type="match status" value="1"/>
</dbReference>
<dbReference type="Proteomes" id="UP000238153">
    <property type="component" value="Unassembled WGS sequence"/>
</dbReference>
<evidence type="ECO:0000313" key="4">
    <source>
        <dbReference type="Proteomes" id="UP001269271"/>
    </source>
</evidence>
<dbReference type="PANTHER" id="PTHR42830">
    <property type="entry name" value="OSMOTICALLY INDUCIBLE FAMILY PROTEIN"/>
    <property type="match status" value="1"/>
</dbReference>